<comment type="caution">
    <text evidence="1">The sequence shown here is derived from an EMBL/GenBank/DDBJ whole genome shotgun (WGS) entry which is preliminary data.</text>
</comment>
<dbReference type="EMBL" id="JACGWZ010000005">
    <property type="protein sequence ID" value="MBA8826152.1"/>
    <property type="molecule type" value="Genomic_DNA"/>
</dbReference>
<reference evidence="1 2" key="1">
    <citation type="submission" date="2020-07" db="EMBL/GenBank/DDBJ databases">
        <title>Sequencing the genomes of 1000 actinobacteria strains.</title>
        <authorList>
            <person name="Klenk H.-P."/>
        </authorList>
    </citation>
    <scope>NUCLEOTIDE SEQUENCE [LARGE SCALE GENOMIC DNA]</scope>
    <source>
        <strain evidence="1 2">DSM 45975</strain>
    </source>
</reference>
<organism evidence="1 2">
    <name type="scientific">Halosaccharopolyspora lacisalsi</name>
    <dbReference type="NCBI Taxonomy" id="1000566"/>
    <lineage>
        <taxon>Bacteria</taxon>
        <taxon>Bacillati</taxon>
        <taxon>Actinomycetota</taxon>
        <taxon>Actinomycetes</taxon>
        <taxon>Pseudonocardiales</taxon>
        <taxon>Pseudonocardiaceae</taxon>
        <taxon>Halosaccharopolyspora</taxon>
    </lineage>
</organism>
<gene>
    <name evidence="1" type="ORF">FHX42_003528</name>
</gene>
<dbReference type="AlphaFoldDB" id="A0A839DW12"/>
<evidence type="ECO:0000313" key="1">
    <source>
        <dbReference type="EMBL" id="MBA8826152.1"/>
    </source>
</evidence>
<evidence type="ECO:0000313" key="2">
    <source>
        <dbReference type="Proteomes" id="UP000569329"/>
    </source>
</evidence>
<proteinExistence type="predicted"/>
<keyword evidence="2" id="KW-1185">Reference proteome</keyword>
<sequence length="199" mass="22449">MLPEVFDRYVRVLHPVYHSHMHGPDIPVSWSKLAHYYDRSLHDQGNIDALTGRELNDPIEDNPLWDIPPEEGSLPAEEAWQLIDTLAAETAKPLECFFGVREGFAYLDDLRKRTSARIHLPMGRNHVALRGPVYLAARSLCTDVRQTVNLWWNAERSWCVATDIGHDSTFVGGSRDCIRKILDNPALETVEVTPGAPLG</sequence>
<accession>A0A839DW12</accession>
<dbReference type="Proteomes" id="UP000569329">
    <property type="component" value="Unassembled WGS sequence"/>
</dbReference>
<name>A0A839DW12_9PSEU</name>
<protein>
    <submittedName>
        <fullName evidence="1">Uncharacterized protein</fullName>
    </submittedName>
</protein>